<evidence type="ECO:0000313" key="1">
    <source>
        <dbReference type="EMBL" id="RPA74926.1"/>
    </source>
</evidence>
<reference evidence="1 2" key="1">
    <citation type="journal article" date="2018" name="Nat. Ecol. Evol.">
        <title>Pezizomycetes genomes reveal the molecular basis of ectomycorrhizal truffle lifestyle.</title>
        <authorList>
            <person name="Murat C."/>
            <person name="Payen T."/>
            <person name="Noel B."/>
            <person name="Kuo A."/>
            <person name="Morin E."/>
            <person name="Chen J."/>
            <person name="Kohler A."/>
            <person name="Krizsan K."/>
            <person name="Balestrini R."/>
            <person name="Da Silva C."/>
            <person name="Montanini B."/>
            <person name="Hainaut M."/>
            <person name="Levati E."/>
            <person name="Barry K.W."/>
            <person name="Belfiori B."/>
            <person name="Cichocki N."/>
            <person name="Clum A."/>
            <person name="Dockter R.B."/>
            <person name="Fauchery L."/>
            <person name="Guy J."/>
            <person name="Iotti M."/>
            <person name="Le Tacon F."/>
            <person name="Lindquist E.A."/>
            <person name="Lipzen A."/>
            <person name="Malagnac F."/>
            <person name="Mello A."/>
            <person name="Molinier V."/>
            <person name="Miyauchi S."/>
            <person name="Poulain J."/>
            <person name="Riccioni C."/>
            <person name="Rubini A."/>
            <person name="Sitrit Y."/>
            <person name="Splivallo R."/>
            <person name="Traeger S."/>
            <person name="Wang M."/>
            <person name="Zifcakova L."/>
            <person name="Wipf D."/>
            <person name="Zambonelli A."/>
            <person name="Paolocci F."/>
            <person name="Nowrousian M."/>
            <person name="Ottonello S."/>
            <person name="Baldrian P."/>
            <person name="Spatafora J.W."/>
            <person name="Henrissat B."/>
            <person name="Nagy L.G."/>
            <person name="Aury J.M."/>
            <person name="Wincker P."/>
            <person name="Grigoriev I.V."/>
            <person name="Bonfante P."/>
            <person name="Martin F.M."/>
        </authorList>
    </citation>
    <scope>NUCLEOTIDE SEQUENCE [LARGE SCALE GENOMIC DNA]</scope>
    <source>
        <strain evidence="1 2">RN42</strain>
    </source>
</reference>
<proteinExistence type="predicted"/>
<accession>A0A3N4HPM2</accession>
<gene>
    <name evidence="1" type="ORF">BJ508DRAFT_312423</name>
</gene>
<organism evidence="1 2">
    <name type="scientific">Ascobolus immersus RN42</name>
    <dbReference type="NCBI Taxonomy" id="1160509"/>
    <lineage>
        <taxon>Eukaryota</taxon>
        <taxon>Fungi</taxon>
        <taxon>Dikarya</taxon>
        <taxon>Ascomycota</taxon>
        <taxon>Pezizomycotina</taxon>
        <taxon>Pezizomycetes</taxon>
        <taxon>Pezizales</taxon>
        <taxon>Ascobolaceae</taxon>
        <taxon>Ascobolus</taxon>
    </lineage>
</organism>
<dbReference type="AlphaFoldDB" id="A0A3N4HPM2"/>
<keyword evidence="2" id="KW-1185">Reference proteome</keyword>
<evidence type="ECO:0000313" key="2">
    <source>
        <dbReference type="Proteomes" id="UP000275078"/>
    </source>
</evidence>
<dbReference type="EMBL" id="ML119776">
    <property type="protein sequence ID" value="RPA74926.1"/>
    <property type="molecule type" value="Genomic_DNA"/>
</dbReference>
<dbReference type="Proteomes" id="UP000275078">
    <property type="component" value="Unassembled WGS sequence"/>
</dbReference>
<sequence length="238" mass="28030">MRLRYEHPPSGGTKYLIHKGRPTIRIKMSIDLPTRKESSRENHRTRRQYEDANINHMKTAMGQSCRVQSTRSTVVFGRRFTHAAAGTLESIKEKSTGMQLQELYYLFTSFEFKTAPPKENRTKMQVTRVTRPFSRLHWCTRANEQMNETQPTHEEDSNLEGKRDHDCMSIYLIQKHRNEDKIISRRENCIEIEDAVRLLRISLQEELPPHEEKNNITVTTRAQEARARGFTTTRRQQT</sequence>
<name>A0A3N4HPM2_ASCIM</name>
<protein>
    <submittedName>
        <fullName evidence="1">Uncharacterized protein</fullName>
    </submittedName>
</protein>